<evidence type="ECO:0000313" key="2">
    <source>
        <dbReference type="Proteomes" id="UP001732700"/>
    </source>
</evidence>
<dbReference type="Proteomes" id="UP001732700">
    <property type="component" value="Chromosome 5A"/>
</dbReference>
<dbReference type="EnsemblPlants" id="AVESA.00010b.r2.5AG0826970.1">
    <property type="protein sequence ID" value="AVESA.00010b.r2.5AG0826970.1.CDS"/>
    <property type="gene ID" value="AVESA.00010b.r2.5AG0826970"/>
</dbReference>
<reference evidence="1" key="2">
    <citation type="submission" date="2025-09" db="UniProtKB">
        <authorList>
            <consortium name="EnsemblPlants"/>
        </authorList>
    </citation>
    <scope>IDENTIFICATION</scope>
</reference>
<reference evidence="1" key="1">
    <citation type="submission" date="2021-05" db="EMBL/GenBank/DDBJ databases">
        <authorList>
            <person name="Scholz U."/>
            <person name="Mascher M."/>
            <person name="Fiebig A."/>
        </authorList>
    </citation>
    <scope>NUCLEOTIDE SEQUENCE [LARGE SCALE GENOMIC DNA]</scope>
</reference>
<name>A0ACD5XNT1_AVESA</name>
<protein>
    <submittedName>
        <fullName evidence="1">Uncharacterized protein</fullName>
    </submittedName>
</protein>
<evidence type="ECO:0000313" key="1">
    <source>
        <dbReference type="EnsemblPlants" id="AVESA.00010b.r2.5AG0826970.1.CDS"/>
    </source>
</evidence>
<proteinExistence type="predicted"/>
<sequence>MGDIFDDFVRQRFGLESYERVERGLHERKKQRAMSMFNDKTKGRFIFLIDSRACVPSIKLSSVDVIIIYGSDWNPTNDLRVLKKISIESQSEHVPIFRLYSSCTVEEKALILAKHDHNVDSNIQNINPISSHSLLSWGASFLFSRLEKLKNNVYSSKDSHAEELFMDKVILEYLTKLSTEVDASTKMNNAAISQAHLRGPSYSSDSAVVGEREGVSAPDGDLQKFCTFWVNLLDGKSPRWQYITEPGQRCRRKIQNMEEGKIPANETGEGSMKRRKNAETLDSSANVVAGKDKDSMLPEIKTTSSSQQISVDDTWQEQGVENLQGTQKGLSGEAPTQILQLEMQPSVPREVDNQTDLIIQSAQPSMVPAHHSEGVEQAALSRVPSAQRLLSGMQPSIPVSSVLVERTHFDRSQQSNQPEDALGSSAQLFSVASILFNHPPVGDEPLKNELHRLRLYIDSLNKTHELKQSQLRSDCSQEIEKVKQKYDLLLQEQESTHFQQRKTLDGLCEKVLLNQSLADDFRAKFISSSGAQGRAHSPVSQQVLTRPSAVASIASHASSSASRPPVRIRPVQTLHVDRPSSSSPSPQMVRPHPSAPGNLIRSTSVAFSHTPVLPRGSFGVQSELARAPAPHLQRRLSPRVHSMAPANQPQLPTRLECSTSARAQSIPVTPVNIGQSSLHPCSNPIVPAPLCLSSSHPAHLPSPGSLVPNPALQLTSPPGFTRVSSVSSVTMDVLPSRRVGPSPSGTLQSDSDSVSLDGWLIGSLGLSSDPRGSAAPNDVVCLSDDE</sequence>
<organism evidence="1 2">
    <name type="scientific">Avena sativa</name>
    <name type="common">Oat</name>
    <dbReference type="NCBI Taxonomy" id="4498"/>
    <lineage>
        <taxon>Eukaryota</taxon>
        <taxon>Viridiplantae</taxon>
        <taxon>Streptophyta</taxon>
        <taxon>Embryophyta</taxon>
        <taxon>Tracheophyta</taxon>
        <taxon>Spermatophyta</taxon>
        <taxon>Magnoliopsida</taxon>
        <taxon>Liliopsida</taxon>
        <taxon>Poales</taxon>
        <taxon>Poaceae</taxon>
        <taxon>BOP clade</taxon>
        <taxon>Pooideae</taxon>
        <taxon>Poodae</taxon>
        <taxon>Poeae</taxon>
        <taxon>Poeae Chloroplast Group 1 (Aveneae type)</taxon>
        <taxon>Aveninae</taxon>
        <taxon>Avena</taxon>
    </lineage>
</organism>
<keyword evidence="2" id="KW-1185">Reference proteome</keyword>
<accession>A0ACD5XNT1</accession>